<dbReference type="SMART" id="SM00862">
    <property type="entry name" value="Trans_reg_C"/>
    <property type="match status" value="1"/>
</dbReference>
<dbReference type="InterPro" id="IPR041664">
    <property type="entry name" value="AAA_16"/>
</dbReference>
<dbReference type="InterPro" id="IPR027417">
    <property type="entry name" value="P-loop_NTPase"/>
</dbReference>
<keyword evidence="3" id="KW-0805">Transcription regulation</keyword>
<evidence type="ECO:0000256" key="4">
    <source>
        <dbReference type="ARBA" id="ARBA00023125"/>
    </source>
</evidence>
<proteinExistence type="inferred from homology"/>
<dbReference type="InterPro" id="IPR036388">
    <property type="entry name" value="WH-like_DNA-bd_sf"/>
</dbReference>
<dbReference type="Pfam" id="PF03704">
    <property type="entry name" value="BTAD"/>
    <property type="match status" value="1"/>
</dbReference>
<dbReference type="RefSeq" id="WP_307629160.1">
    <property type="nucleotide sequence ID" value="NZ_JAUSZS010000007.1"/>
</dbReference>
<evidence type="ECO:0000313" key="9">
    <source>
        <dbReference type="EMBL" id="MDQ0935627.1"/>
    </source>
</evidence>
<reference evidence="9 10" key="1">
    <citation type="submission" date="2023-07" db="EMBL/GenBank/DDBJ databases">
        <title>Comparative genomics of wheat-associated soil bacteria to identify genetic determinants of phenazine resistance.</title>
        <authorList>
            <person name="Mouncey N."/>
        </authorList>
    </citation>
    <scope>NUCLEOTIDE SEQUENCE [LARGE SCALE GENOMIC DNA]</scope>
    <source>
        <strain evidence="9 10">W2I16</strain>
    </source>
</reference>
<dbReference type="Gene3D" id="3.40.50.300">
    <property type="entry name" value="P-loop containing nucleotide triphosphate hydrolases"/>
    <property type="match status" value="1"/>
</dbReference>
<evidence type="ECO:0000256" key="5">
    <source>
        <dbReference type="ARBA" id="ARBA00023163"/>
    </source>
</evidence>
<name>A0ABU0RWW1_9ACTN</name>
<protein>
    <submittedName>
        <fullName evidence="9">DNA-binding SARP family transcriptional activator</fullName>
    </submittedName>
</protein>
<gene>
    <name evidence="9" type="ORF">QFZ49_005599</name>
</gene>
<keyword evidence="5" id="KW-0804">Transcription</keyword>
<dbReference type="Gene3D" id="1.10.10.10">
    <property type="entry name" value="Winged helix-like DNA-binding domain superfamily/Winged helix DNA-binding domain"/>
    <property type="match status" value="1"/>
</dbReference>
<dbReference type="SUPFAM" id="SSF46894">
    <property type="entry name" value="C-terminal effector domain of the bipartite response regulators"/>
    <property type="match status" value="1"/>
</dbReference>
<dbReference type="InterPro" id="IPR005158">
    <property type="entry name" value="BTAD"/>
</dbReference>
<dbReference type="CDD" id="cd15831">
    <property type="entry name" value="BTAD"/>
    <property type="match status" value="1"/>
</dbReference>
<dbReference type="Proteomes" id="UP001223072">
    <property type="component" value="Unassembled WGS sequence"/>
</dbReference>
<dbReference type="PANTHER" id="PTHR35807:SF1">
    <property type="entry name" value="TRANSCRIPTIONAL REGULATOR REDD"/>
    <property type="match status" value="1"/>
</dbReference>
<evidence type="ECO:0000256" key="6">
    <source>
        <dbReference type="PROSITE-ProRule" id="PRU01091"/>
    </source>
</evidence>
<keyword evidence="4 6" id="KW-0238">DNA-binding</keyword>
<dbReference type="PANTHER" id="PTHR35807">
    <property type="entry name" value="TRANSCRIPTIONAL REGULATOR REDD-RELATED"/>
    <property type="match status" value="1"/>
</dbReference>
<keyword evidence="2" id="KW-0902">Two-component regulatory system</keyword>
<dbReference type="EMBL" id="JAUSZS010000007">
    <property type="protein sequence ID" value="MDQ0935627.1"/>
    <property type="molecule type" value="Genomic_DNA"/>
</dbReference>
<evidence type="ECO:0000313" key="10">
    <source>
        <dbReference type="Proteomes" id="UP001223072"/>
    </source>
</evidence>
<keyword evidence="10" id="KW-1185">Reference proteome</keyword>
<dbReference type="Pfam" id="PF00486">
    <property type="entry name" value="Trans_reg_C"/>
    <property type="match status" value="1"/>
</dbReference>
<dbReference type="SMART" id="SM01043">
    <property type="entry name" value="BTAD"/>
    <property type="match status" value="1"/>
</dbReference>
<dbReference type="Gene3D" id="1.25.40.10">
    <property type="entry name" value="Tetratricopeptide repeat domain"/>
    <property type="match status" value="1"/>
</dbReference>
<comment type="caution">
    <text evidence="9">The sequence shown here is derived from an EMBL/GenBank/DDBJ whole genome shotgun (WGS) entry which is preliminary data.</text>
</comment>
<evidence type="ECO:0000256" key="2">
    <source>
        <dbReference type="ARBA" id="ARBA00023012"/>
    </source>
</evidence>
<dbReference type="InterPro" id="IPR001867">
    <property type="entry name" value="OmpR/PhoB-type_DNA-bd"/>
</dbReference>
<dbReference type="InterPro" id="IPR051677">
    <property type="entry name" value="AfsR-DnrI-RedD_regulator"/>
</dbReference>
<dbReference type="SUPFAM" id="SSF48452">
    <property type="entry name" value="TPR-like"/>
    <property type="match status" value="1"/>
</dbReference>
<evidence type="ECO:0000259" key="8">
    <source>
        <dbReference type="PROSITE" id="PS51755"/>
    </source>
</evidence>
<feature type="compositionally biased region" description="Pro residues" evidence="7">
    <location>
        <begin position="273"/>
        <end position="283"/>
    </location>
</feature>
<evidence type="ECO:0000256" key="7">
    <source>
        <dbReference type="SAM" id="MobiDB-lite"/>
    </source>
</evidence>
<organism evidence="9 10">
    <name type="scientific">Streptomyces turgidiscabies</name>
    <dbReference type="NCBI Taxonomy" id="85558"/>
    <lineage>
        <taxon>Bacteria</taxon>
        <taxon>Bacillati</taxon>
        <taxon>Actinomycetota</taxon>
        <taxon>Actinomycetes</taxon>
        <taxon>Kitasatosporales</taxon>
        <taxon>Streptomycetaceae</taxon>
        <taxon>Streptomyces</taxon>
    </lineage>
</organism>
<dbReference type="SUPFAM" id="SSF52540">
    <property type="entry name" value="P-loop containing nucleoside triphosphate hydrolases"/>
    <property type="match status" value="1"/>
</dbReference>
<feature type="DNA-binding region" description="OmpR/PhoB-type" evidence="6">
    <location>
        <begin position="1"/>
        <end position="94"/>
    </location>
</feature>
<feature type="domain" description="OmpR/PhoB-type" evidence="8">
    <location>
        <begin position="1"/>
        <end position="94"/>
    </location>
</feature>
<dbReference type="InterPro" id="IPR016032">
    <property type="entry name" value="Sig_transdc_resp-reg_C-effctor"/>
</dbReference>
<feature type="compositionally biased region" description="Low complexity" evidence="7">
    <location>
        <begin position="253"/>
        <end position="272"/>
    </location>
</feature>
<dbReference type="PROSITE" id="PS51755">
    <property type="entry name" value="OMPR_PHOB"/>
    <property type="match status" value="1"/>
</dbReference>
<accession>A0ABU0RWW1</accession>
<feature type="region of interest" description="Disordered" evidence="7">
    <location>
        <begin position="253"/>
        <end position="304"/>
    </location>
</feature>
<sequence>MAVEFDVLGSVEARVDGRIVDLGHARQRCVLAVLLVDANRVVSVDQLVERVWADHPPQRARNTLYGYLSRLRQALAIAEGADIVRRSGGYVLDVEATAVDLHRFHDVVARARAAAQNEQDEQAVTLFGQALGLWRGDAFAGLDTPWINALRDTVGQERIAAELDHTDVRLRCGHHTGLLAELAARVETHPLDERQAGQYILALYRCGRPADALNHYQQTRLLLAEELGCDPGLPLRQLHQQMLTTDHALNAPAAGRAPASASASASASAPALVPRPLPTPPLVPTAGDGGALPSTPTPQRPRTGSHLIGRAAELMVLDGAIEDALAGAPGVVEVVGEPGIGKTRLLGELAERARQRGFESLAGRSVEFDRAPYGVFVDALDDHLGNVDFLRLRPDGSQSGALALLSTVFPALCDRFPTGPGPVTVERYWFHRAVRTLLEALSAEGGLVLCLDDLQWTDDGTAELIDHLVRHPPRTPLLLALAYRPRQAPPRLVAALARAGTEGRVARVELGPLSPAEGAELCGARTDHWRFQRLYEASGGNPFYLEALTLRAGNQSPEAAPADSVAIADDLPQSVRAVLLGELGGLSAAARVSVQAAAVLGDSFEAEMVAVVAQTGEAQALAALDEVAERDLVRQIGSACRYQFRHPLVRAVIYQSAGAGWRIEAHNRAADALALRCAPLVAQASHVQRSARRGDEHAVDVLVRAARQVMTIAPAAAARWTEVALRLPGC</sequence>
<evidence type="ECO:0000256" key="1">
    <source>
        <dbReference type="ARBA" id="ARBA00005820"/>
    </source>
</evidence>
<dbReference type="Pfam" id="PF13191">
    <property type="entry name" value="AAA_16"/>
    <property type="match status" value="1"/>
</dbReference>
<evidence type="ECO:0000256" key="3">
    <source>
        <dbReference type="ARBA" id="ARBA00023015"/>
    </source>
</evidence>
<comment type="similarity">
    <text evidence="1">Belongs to the AfsR/DnrI/RedD regulatory family.</text>
</comment>
<dbReference type="InterPro" id="IPR011990">
    <property type="entry name" value="TPR-like_helical_dom_sf"/>
</dbReference>
<dbReference type="GO" id="GO:0003677">
    <property type="term" value="F:DNA binding"/>
    <property type="evidence" value="ECO:0007669"/>
    <property type="project" value="UniProtKB-KW"/>
</dbReference>